<protein>
    <submittedName>
        <fullName evidence="3">Deoxynucleoside kinase-like</fullName>
    </submittedName>
</protein>
<dbReference type="Proteomes" id="UP000192223">
    <property type="component" value="Unplaced"/>
</dbReference>
<dbReference type="InParanoid" id="A0A7F5RKH1"/>
<evidence type="ECO:0000313" key="3">
    <source>
        <dbReference type="RefSeq" id="XP_025836514.1"/>
    </source>
</evidence>
<dbReference type="PANTHER" id="PTHR10513">
    <property type="entry name" value="DEOXYNUCLEOSIDE KINASE"/>
    <property type="match status" value="1"/>
</dbReference>
<dbReference type="InterPro" id="IPR050566">
    <property type="entry name" value="Deoxyribonucleoside_kinase"/>
</dbReference>
<dbReference type="CDD" id="cd01673">
    <property type="entry name" value="dNK"/>
    <property type="match status" value="1"/>
</dbReference>
<evidence type="ECO:0000259" key="1">
    <source>
        <dbReference type="Pfam" id="PF01712"/>
    </source>
</evidence>
<dbReference type="SUPFAM" id="SSF52540">
    <property type="entry name" value="P-loop containing nucleoside triphosphate hydrolases"/>
    <property type="match status" value="1"/>
</dbReference>
<name>A0A7F5RKH1_AGRPL</name>
<sequence>MARKLASTSLTFVLETCKRLGMEGYVVTVSGKKRSVVTPTKCSPTKKANFMQISPLLMKITTPSNRPFRVSVEGNIGAGKSTFIKYFSKFPGIETYQEPIEWWRNCNGHNLLELLYSDTKKWYFTFQSYVQLTRIQTQLSKPKDSLTRTQMFERSVQNNRYCFLEQAYQNGIIHPADYAISDKWYKQVMATFDLTLDLIVYLRSSPEIVFERMRKRGRPEETAVPLQYLKELHEAHEKWLMSDDVTINNVPVLILDADSTLEEIHEMYHKNEDKILGYDIKGRPVEKKEKDKVRRVLKLD</sequence>
<dbReference type="Pfam" id="PF01712">
    <property type="entry name" value="dNK"/>
    <property type="match status" value="1"/>
</dbReference>
<dbReference type="FunFam" id="3.40.50.300:FF:001571">
    <property type="entry name" value="Deoxynucleoside kinase"/>
    <property type="match status" value="1"/>
</dbReference>
<keyword evidence="2" id="KW-1185">Reference proteome</keyword>
<gene>
    <name evidence="3" type="primary">LOC108736123</name>
</gene>
<dbReference type="PANTHER" id="PTHR10513:SF38">
    <property type="entry name" value="DEOXYNUCLEOSIDE KINASE-LIKE PROTEIN"/>
    <property type="match status" value="1"/>
</dbReference>
<dbReference type="RefSeq" id="XP_025836514.1">
    <property type="nucleotide sequence ID" value="XM_025980729.1"/>
</dbReference>
<organism evidence="2 3">
    <name type="scientific">Agrilus planipennis</name>
    <name type="common">Emerald ash borer</name>
    <name type="synonym">Agrilus marcopoli</name>
    <dbReference type="NCBI Taxonomy" id="224129"/>
    <lineage>
        <taxon>Eukaryota</taxon>
        <taxon>Metazoa</taxon>
        <taxon>Ecdysozoa</taxon>
        <taxon>Arthropoda</taxon>
        <taxon>Hexapoda</taxon>
        <taxon>Insecta</taxon>
        <taxon>Pterygota</taxon>
        <taxon>Neoptera</taxon>
        <taxon>Endopterygota</taxon>
        <taxon>Coleoptera</taxon>
        <taxon>Polyphaga</taxon>
        <taxon>Elateriformia</taxon>
        <taxon>Buprestoidea</taxon>
        <taxon>Buprestidae</taxon>
        <taxon>Agrilinae</taxon>
        <taxon>Agrilus</taxon>
    </lineage>
</organism>
<dbReference type="GO" id="GO:0019136">
    <property type="term" value="F:deoxynucleoside kinase activity"/>
    <property type="evidence" value="ECO:0007669"/>
    <property type="project" value="TreeGrafter"/>
</dbReference>
<dbReference type="OrthoDB" id="567086at2759"/>
<dbReference type="GO" id="GO:0005739">
    <property type="term" value="C:mitochondrion"/>
    <property type="evidence" value="ECO:0007669"/>
    <property type="project" value="TreeGrafter"/>
</dbReference>
<dbReference type="AlphaFoldDB" id="A0A7F5RKH1"/>
<proteinExistence type="predicted"/>
<dbReference type="Gene3D" id="3.40.50.300">
    <property type="entry name" value="P-loop containing nucleotide triphosphate hydrolases"/>
    <property type="match status" value="1"/>
</dbReference>
<dbReference type="InterPro" id="IPR027417">
    <property type="entry name" value="P-loop_NTPase"/>
</dbReference>
<dbReference type="GeneID" id="108736123"/>
<evidence type="ECO:0000313" key="2">
    <source>
        <dbReference type="Proteomes" id="UP000192223"/>
    </source>
</evidence>
<dbReference type="InterPro" id="IPR031314">
    <property type="entry name" value="DNK_dom"/>
</dbReference>
<dbReference type="KEGG" id="apln:108736123"/>
<accession>A0A7F5RKH1</accession>
<reference evidence="3" key="1">
    <citation type="submission" date="2025-08" db="UniProtKB">
        <authorList>
            <consortium name="RefSeq"/>
        </authorList>
    </citation>
    <scope>IDENTIFICATION</scope>
    <source>
        <tissue evidence="3">Entire body</tissue>
    </source>
</reference>
<feature type="domain" description="Deoxynucleoside kinase" evidence="1">
    <location>
        <begin position="70"/>
        <end position="267"/>
    </location>
</feature>